<evidence type="ECO:0000256" key="1">
    <source>
        <dbReference type="SAM" id="Coils"/>
    </source>
</evidence>
<comment type="caution">
    <text evidence="2">The sequence shown here is derived from an EMBL/GenBank/DDBJ whole genome shotgun (WGS) entry which is preliminary data.</text>
</comment>
<protein>
    <recommendedName>
        <fullName evidence="4">TolC family protein</fullName>
    </recommendedName>
</protein>
<reference evidence="2" key="1">
    <citation type="submission" date="2021-12" db="EMBL/GenBank/DDBJ databases">
        <authorList>
            <person name="Rodrigo-Torres L."/>
            <person name="Arahal R. D."/>
            <person name="Lucena T."/>
        </authorList>
    </citation>
    <scope>NUCLEOTIDE SEQUENCE</scope>
    <source>
        <strain evidence="2">CECT 8419</strain>
    </source>
</reference>
<keyword evidence="3" id="KW-1185">Reference proteome</keyword>
<dbReference type="PANTHER" id="PTHR30203">
    <property type="entry name" value="OUTER MEMBRANE CATION EFFLUX PROTEIN"/>
    <property type="match status" value="1"/>
</dbReference>
<dbReference type="InterPro" id="IPR010131">
    <property type="entry name" value="MdtP/NodT-like"/>
</dbReference>
<evidence type="ECO:0000313" key="3">
    <source>
        <dbReference type="Proteomes" id="UP000837803"/>
    </source>
</evidence>
<name>A0ABN8FAB6_9BACT</name>
<evidence type="ECO:0008006" key="4">
    <source>
        <dbReference type="Google" id="ProtNLM"/>
    </source>
</evidence>
<sequence>MYVPTNWIGIAATLVAIHTGRVSAQATLTDYLDQARLNSPQLTDYRNQQRIAELEIERIGVDYRKPKISLTGDVLFAPYLFNNRRVFSVSNAPTASAIGYDAGVTNGGLYAALIGADYRLFTERLSAPEIDQQLLARSMADNQVRLSGLDLERQVTANYLSALLVQEQLRYQRELLDRLADQRELVRKLADRGVMRVTDLELLNLEVGRQRYLIADLELQYRQALQTLNATVGSSDTGAVSLLLPRLDTVTVPNSSAFTEAYRLDSLRAANDQALFATRYLPQVSTFANGGVNAVSLNNIQRKVGVSAGLRLSWLLLDGGQRGINRQENEIRRQTAARYADFTQQQQLNYRDTGVRLLARYADNLALLDRQLDDYERVLATYRREFAMGQLGVIEYLNVIRSYADLQQQRNQLTVQRLQTLNELNYWNH</sequence>
<accession>A0ABN8FAB6</accession>
<feature type="coiled-coil region" evidence="1">
    <location>
        <begin position="358"/>
        <end position="423"/>
    </location>
</feature>
<dbReference type="Proteomes" id="UP000837803">
    <property type="component" value="Unassembled WGS sequence"/>
</dbReference>
<gene>
    <name evidence="2" type="ORF">LEM8419_03438</name>
</gene>
<dbReference type="Gene3D" id="1.20.1600.10">
    <property type="entry name" value="Outer membrane efflux proteins (OEP)"/>
    <property type="match status" value="1"/>
</dbReference>
<dbReference type="SUPFAM" id="SSF56954">
    <property type="entry name" value="Outer membrane efflux proteins (OEP)"/>
    <property type="match status" value="1"/>
</dbReference>
<dbReference type="EMBL" id="CAKLPZ010000006">
    <property type="protein sequence ID" value="CAH1002564.1"/>
    <property type="molecule type" value="Genomic_DNA"/>
</dbReference>
<organism evidence="2 3">
    <name type="scientific">Neolewinella maritima</name>
    <dbReference type="NCBI Taxonomy" id="1383882"/>
    <lineage>
        <taxon>Bacteria</taxon>
        <taxon>Pseudomonadati</taxon>
        <taxon>Bacteroidota</taxon>
        <taxon>Saprospiria</taxon>
        <taxon>Saprospirales</taxon>
        <taxon>Lewinellaceae</taxon>
        <taxon>Neolewinella</taxon>
    </lineage>
</organism>
<proteinExistence type="predicted"/>
<evidence type="ECO:0000313" key="2">
    <source>
        <dbReference type="EMBL" id="CAH1002564.1"/>
    </source>
</evidence>
<keyword evidence="1" id="KW-0175">Coiled coil</keyword>